<dbReference type="NCBIfam" id="TIGR00762">
    <property type="entry name" value="DegV"/>
    <property type="match status" value="1"/>
</dbReference>
<dbReference type="SUPFAM" id="SSF82549">
    <property type="entry name" value="DAK1/DegV-like"/>
    <property type="match status" value="1"/>
</dbReference>
<dbReference type="PANTHER" id="PTHR33434">
    <property type="entry name" value="DEGV DOMAIN-CONTAINING PROTEIN DR_1986-RELATED"/>
    <property type="match status" value="1"/>
</dbReference>
<sequence length="284" mass="28815">MSPAKPPAVHVVTDSTASLPPGDRPSLSVVPLQVLVGDETFLEGVDVSPDDVAARIGSGQRVTTSQPTPHALVQAYEAAARAGARSVVSIHLSGDLSGTVHAAALAATRSPIPVRVVDSRTVAMGLGFAALAAADSAAAGATIDEVARRAIGVADSSRAIFMVDSLEHLRRGGRLGAAAAALGTVLGVRPLLAVRDGRIEVIQKVRTRAAAVERLVHVAVESVERRAEPELAVHFLGDDAAASEVAERLLDATGVRAAVTPVSAVVGVHAGPGVLAIVVADRAT</sequence>
<dbReference type="Gene3D" id="3.40.50.10170">
    <property type="match status" value="1"/>
</dbReference>
<dbReference type="PROSITE" id="PS51482">
    <property type="entry name" value="DEGV"/>
    <property type="match status" value="1"/>
</dbReference>
<dbReference type="Gene3D" id="3.30.1180.10">
    <property type="match status" value="1"/>
</dbReference>
<keyword evidence="1" id="KW-0446">Lipid-binding</keyword>
<dbReference type="PANTHER" id="PTHR33434:SF2">
    <property type="entry name" value="FATTY ACID-BINDING PROTEIN TM_1468"/>
    <property type="match status" value="1"/>
</dbReference>
<gene>
    <name evidence="3" type="ORF">OJAG_20740</name>
</gene>
<dbReference type="OrthoDB" id="9760324at2"/>
<reference evidence="3 4" key="1">
    <citation type="submission" date="2016-01" db="EMBL/GenBank/DDBJ databases">
        <title>Genome sequence of Oerskovia enterophila VJag, an agar and cellulose degrading bacterium.</title>
        <authorList>
            <person name="Poehlein A."/>
            <person name="Jag V."/>
            <person name="Bengelsdorf F."/>
            <person name="Duerre P."/>
            <person name="Daniel R."/>
        </authorList>
    </citation>
    <scope>NUCLEOTIDE SEQUENCE [LARGE SCALE GENOMIC DNA]</scope>
    <source>
        <strain evidence="3 4">VJag</strain>
    </source>
</reference>
<dbReference type="InterPro" id="IPR050270">
    <property type="entry name" value="DegV_domain_contain"/>
</dbReference>
<dbReference type="GO" id="GO:0008289">
    <property type="term" value="F:lipid binding"/>
    <property type="evidence" value="ECO:0007669"/>
    <property type="project" value="UniProtKB-KW"/>
</dbReference>
<dbReference type="RefSeq" id="WP_068708521.1">
    <property type="nucleotide sequence ID" value="NZ_LRIE01000072.1"/>
</dbReference>
<dbReference type="STRING" id="43678.OJAG_20740"/>
<proteinExistence type="predicted"/>
<dbReference type="EMBL" id="LRIE01000072">
    <property type="protein sequence ID" value="KZM35286.1"/>
    <property type="molecule type" value="Genomic_DNA"/>
</dbReference>
<dbReference type="Pfam" id="PF02645">
    <property type="entry name" value="DegV"/>
    <property type="match status" value="1"/>
</dbReference>
<dbReference type="PATRIC" id="fig|43678.3.peg.2162"/>
<accession>A0A163RJZ4</accession>
<dbReference type="InterPro" id="IPR043168">
    <property type="entry name" value="DegV_C"/>
</dbReference>
<organism evidence="3 4">
    <name type="scientific">Oerskovia enterophila</name>
    <dbReference type="NCBI Taxonomy" id="43678"/>
    <lineage>
        <taxon>Bacteria</taxon>
        <taxon>Bacillati</taxon>
        <taxon>Actinomycetota</taxon>
        <taxon>Actinomycetes</taxon>
        <taxon>Micrococcales</taxon>
        <taxon>Cellulomonadaceae</taxon>
        <taxon>Oerskovia</taxon>
    </lineage>
</organism>
<feature type="region of interest" description="Disordered" evidence="2">
    <location>
        <begin position="1"/>
        <end position="24"/>
    </location>
</feature>
<evidence type="ECO:0000256" key="1">
    <source>
        <dbReference type="ARBA" id="ARBA00023121"/>
    </source>
</evidence>
<dbReference type="AlphaFoldDB" id="A0A163RJZ4"/>
<comment type="caution">
    <text evidence="3">The sequence shown here is derived from an EMBL/GenBank/DDBJ whole genome shotgun (WGS) entry which is preliminary data.</text>
</comment>
<dbReference type="InterPro" id="IPR003797">
    <property type="entry name" value="DegV"/>
</dbReference>
<evidence type="ECO:0000313" key="3">
    <source>
        <dbReference type="EMBL" id="KZM35286.1"/>
    </source>
</evidence>
<evidence type="ECO:0000256" key="2">
    <source>
        <dbReference type="SAM" id="MobiDB-lite"/>
    </source>
</evidence>
<dbReference type="Proteomes" id="UP000076447">
    <property type="component" value="Unassembled WGS sequence"/>
</dbReference>
<protein>
    <submittedName>
        <fullName evidence="3">DegV domain-containing protein</fullName>
    </submittedName>
</protein>
<name>A0A163RJZ4_9CELL</name>
<evidence type="ECO:0000313" key="4">
    <source>
        <dbReference type="Proteomes" id="UP000076447"/>
    </source>
</evidence>